<dbReference type="PATRIC" id="fig|2162.9.peg.1843"/>
<dbReference type="InterPro" id="IPR011495">
    <property type="entry name" value="Sig_transdc_His_kin_sub2_dim/P"/>
</dbReference>
<dbReference type="SMART" id="SM00091">
    <property type="entry name" value="PAS"/>
    <property type="match status" value="1"/>
</dbReference>
<feature type="transmembrane region" description="Helical" evidence="1">
    <location>
        <begin position="106"/>
        <end position="125"/>
    </location>
</feature>
<evidence type="ECO:0000313" key="4">
    <source>
        <dbReference type="EMBL" id="CEA14120.1"/>
    </source>
</evidence>
<dbReference type="GO" id="GO:0016301">
    <property type="term" value="F:kinase activity"/>
    <property type="evidence" value="ECO:0007669"/>
    <property type="project" value="UniProtKB-KW"/>
</dbReference>
<dbReference type="Pfam" id="PF08447">
    <property type="entry name" value="PAS_3"/>
    <property type="match status" value="1"/>
</dbReference>
<dbReference type="NCBIfam" id="TIGR00229">
    <property type="entry name" value="sensory_box"/>
    <property type="match status" value="1"/>
</dbReference>
<name>A0A090I7E2_METFO</name>
<dbReference type="Gene3D" id="3.30.565.10">
    <property type="entry name" value="Histidine kinase-like ATPase, C-terminal domain"/>
    <property type="match status" value="1"/>
</dbReference>
<dbReference type="SMART" id="SM00086">
    <property type="entry name" value="PAC"/>
    <property type="match status" value="1"/>
</dbReference>
<dbReference type="InterPro" id="IPR036890">
    <property type="entry name" value="HATPase_C_sf"/>
</dbReference>
<keyword evidence="1" id="KW-1133">Transmembrane helix</keyword>
<dbReference type="SUPFAM" id="SSF55785">
    <property type="entry name" value="PYP-like sensor domain (PAS domain)"/>
    <property type="match status" value="1"/>
</dbReference>
<dbReference type="PROSITE" id="PS50112">
    <property type="entry name" value="PAS"/>
    <property type="match status" value="1"/>
</dbReference>
<dbReference type="InterPro" id="IPR003594">
    <property type="entry name" value="HATPase_dom"/>
</dbReference>
<reference evidence="4" key="1">
    <citation type="submission" date="2014-08" db="EMBL/GenBank/DDBJ databases">
        <authorList>
            <person name="Wibberg D."/>
        </authorList>
    </citation>
    <scope>NUCLEOTIDE SEQUENCE</scope>
</reference>
<accession>A0A090I7E2</accession>
<feature type="transmembrane region" description="Helical" evidence="1">
    <location>
        <begin position="169"/>
        <end position="191"/>
    </location>
</feature>
<dbReference type="PANTHER" id="PTHR43065:SF23">
    <property type="entry name" value="SENSOR HISTIDINE KINASE PDTAS"/>
    <property type="match status" value="1"/>
</dbReference>
<feature type="transmembrane region" description="Helical" evidence="1">
    <location>
        <begin position="12"/>
        <end position="31"/>
    </location>
</feature>
<dbReference type="EMBL" id="LN515531">
    <property type="protein sequence ID" value="CEA14120.1"/>
    <property type="molecule type" value="Genomic_DNA"/>
</dbReference>
<dbReference type="SMART" id="SM00387">
    <property type="entry name" value="HATPase_c"/>
    <property type="match status" value="1"/>
</dbReference>
<gene>
    <name evidence="4" type="ORF">DSM1535_1795</name>
</gene>
<evidence type="ECO:0000256" key="1">
    <source>
        <dbReference type="SAM" id="Phobius"/>
    </source>
</evidence>
<feature type="transmembrane region" description="Helical" evidence="1">
    <location>
        <begin position="137"/>
        <end position="157"/>
    </location>
</feature>
<dbReference type="Pfam" id="PF02518">
    <property type="entry name" value="HATPase_c"/>
    <property type="match status" value="1"/>
</dbReference>
<dbReference type="InterPro" id="IPR035965">
    <property type="entry name" value="PAS-like_dom_sf"/>
</dbReference>
<feature type="transmembrane region" description="Helical" evidence="1">
    <location>
        <begin position="301"/>
        <end position="324"/>
    </location>
</feature>
<keyword evidence="1" id="KW-0812">Transmembrane</keyword>
<evidence type="ECO:0000259" key="2">
    <source>
        <dbReference type="PROSITE" id="PS50112"/>
    </source>
</evidence>
<feature type="transmembrane region" description="Helical" evidence="1">
    <location>
        <begin position="231"/>
        <end position="254"/>
    </location>
</feature>
<feature type="transmembrane region" description="Helical" evidence="1">
    <location>
        <begin position="274"/>
        <end position="295"/>
    </location>
</feature>
<organism evidence="4">
    <name type="scientific">Methanobacterium formicicum</name>
    <dbReference type="NCBI Taxonomy" id="2162"/>
    <lineage>
        <taxon>Archaea</taxon>
        <taxon>Methanobacteriati</taxon>
        <taxon>Methanobacteriota</taxon>
        <taxon>Methanomada group</taxon>
        <taxon>Methanobacteria</taxon>
        <taxon>Methanobacteriales</taxon>
        <taxon>Methanobacteriaceae</taxon>
        <taxon>Methanobacterium</taxon>
    </lineage>
</organism>
<keyword evidence="4" id="KW-0418">Kinase</keyword>
<dbReference type="KEGG" id="mfi:DSM1535_1795"/>
<dbReference type="CDD" id="cd00130">
    <property type="entry name" value="PAS"/>
    <property type="match status" value="1"/>
</dbReference>
<dbReference type="PROSITE" id="PS50113">
    <property type="entry name" value="PAC"/>
    <property type="match status" value="1"/>
</dbReference>
<dbReference type="InterPro" id="IPR000014">
    <property type="entry name" value="PAS"/>
</dbReference>
<protein>
    <submittedName>
        <fullName evidence="4">Signal transduction histidine kinase</fullName>
    </submittedName>
</protein>
<dbReference type="Gene3D" id="3.30.450.20">
    <property type="entry name" value="PAS domain"/>
    <property type="match status" value="1"/>
</dbReference>
<feature type="domain" description="PAS" evidence="2">
    <location>
        <begin position="341"/>
        <end position="411"/>
    </location>
</feature>
<dbReference type="InterPro" id="IPR013655">
    <property type="entry name" value="PAS_fold_3"/>
</dbReference>
<dbReference type="Pfam" id="PF07568">
    <property type="entry name" value="HisKA_2"/>
    <property type="match status" value="1"/>
</dbReference>
<evidence type="ECO:0000259" key="3">
    <source>
        <dbReference type="PROSITE" id="PS50113"/>
    </source>
</evidence>
<keyword evidence="4" id="KW-0808">Transferase</keyword>
<feature type="domain" description="PAC" evidence="3">
    <location>
        <begin position="414"/>
        <end position="465"/>
    </location>
</feature>
<proteinExistence type="predicted"/>
<dbReference type="PANTHER" id="PTHR43065">
    <property type="entry name" value="SENSOR HISTIDINE KINASE"/>
    <property type="match status" value="1"/>
</dbReference>
<feature type="transmembrane region" description="Helical" evidence="1">
    <location>
        <begin position="37"/>
        <end position="61"/>
    </location>
</feature>
<feature type="transmembrane region" description="Helical" evidence="1">
    <location>
        <begin position="203"/>
        <end position="225"/>
    </location>
</feature>
<feature type="transmembrane region" description="Helical" evidence="1">
    <location>
        <begin position="73"/>
        <end position="94"/>
    </location>
</feature>
<keyword evidence="1" id="KW-0472">Membrane</keyword>
<dbReference type="AlphaFoldDB" id="A0A090I7E2"/>
<dbReference type="InterPro" id="IPR000700">
    <property type="entry name" value="PAS-assoc_C"/>
</dbReference>
<dbReference type="InterPro" id="IPR001610">
    <property type="entry name" value="PAC"/>
</dbReference>
<sequence length="674" mass="77548">MHSAKTFTKFRSWALLLMVTFLVFTLFTFSLRNTVLTPLYITIVIPIASFLLLALMVYATWWTYKNNEKVLKTWMLVTAGLFLYFMANFLYFLLRDYLGLISLPSLVDTLYIVAYPLLMLGILTLMEKPYRLKLKSFLDSIIVSVSVMFIIWFPLIWPVIEPSQPDTPSMIFSLSYLFLDLLLLLVTQVVLFSEKKKISTISLFLVSLGIFSQVVGDMVFAYQVVVPNLLYLWLANTFYTLTIILIALAVLSYINKVEMDIKNKLSFYSALSPYNDWISYLPLVLVLFTYSLLIITTPDAALIWGVGIIVVLVILRQVIFLNDLKRAQITLKRNKEVISKRKEQLDFITSNMLDIISESDANGVLKYVSPSTQQLLGYHPQELVGHSLYELIHPDDQEKVRQTIKKSINATEGLRVESRLKTAEGKYIWIETTGKPVVDENGFRGFIYSGRDITEQKKSAEYIKKSLEEKEALLREIHHRVNNNLQVISSLLSLQSDNVRDPRDHELFVESQNRVRSMAMIHEKLYQSDKFNSINFRDYLKTLINRLIYDYSQDLGHIDLELDIENVELNIETSVPCGLIINELVSNSLKHAFPQGRNGKIIVKFHKIKDKYVLMVGDNGIGPLEKSVLESSKKLGFNLVKSLIKQLDASLEILESEGTLYRITFAELTYQKRF</sequence>
<dbReference type="SUPFAM" id="SSF55874">
    <property type="entry name" value="ATPase domain of HSP90 chaperone/DNA topoisomerase II/histidine kinase"/>
    <property type="match status" value="1"/>
</dbReference>